<dbReference type="SUPFAM" id="SSF103473">
    <property type="entry name" value="MFS general substrate transporter"/>
    <property type="match status" value="1"/>
</dbReference>
<proteinExistence type="predicted"/>
<feature type="region of interest" description="Disordered" evidence="1">
    <location>
        <begin position="1"/>
        <end position="66"/>
    </location>
</feature>
<dbReference type="AlphaFoldDB" id="A0A914Z084"/>
<feature type="transmembrane region" description="Helical" evidence="2">
    <location>
        <begin position="474"/>
        <end position="494"/>
    </location>
</feature>
<reference evidence="4" key="1">
    <citation type="submission" date="2022-11" db="UniProtKB">
        <authorList>
            <consortium name="WormBaseParasite"/>
        </authorList>
    </citation>
    <scope>IDENTIFICATION</scope>
</reference>
<keyword evidence="3" id="KW-1185">Reference proteome</keyword>
<keyword evidence="2" id="KW-0812">Transmembrane</keyword>
<feature type="region of interest" description="Disordered" evidence="1">
    <location>
        <begin position="339"/>
        <end position="383"/>
    </location>
</feature>
<accession>A0A914Z084</accession>
<name>A0A914Z084_9BILA</name>
<feature type="transmembrane region" description="Helical" evidence="2">
    <location>
        <begin position="590"/>
        <end position="609"/>
    </location>
</feature>
<dbReference type="Proteomes" id="UP000887577">
    <property type="component" value="Unplaced"/>
</dbReference>
<sequence>MAVQEAGTRILHEHGNSKVPSPHRTQTLEDGNLQQQTSKEVKKSKDESTQRLIDDGNPIAPDNVPPRQSDTFFKELMVYIFGLIAIIAVWLIIADISHVSNQLKINDIYQLSWIPASLGVGIFIGSYLIIPLLLKVYALFIIQFFASFAVGVAVLQYNYLNFSSLLFAMVFLGIGFGVIERFLAFGLVFANLIVLNSTVLPMKNIANSDSHIRVKHDVGLHALNLSVYNPENQMTTQAYRPTKPSSAIGISENQDTKTAENAEKRKLAEQKKENMVAALNATADCLVNPNAENCTTTLTSTSTIESTTTSTSTSTPTTTFYTSTSTIVLKKDSIFDGTPLEPMVSSNPVDPIPRNRNRQNKIPAQNENSKQQKPNFTAPASKESTTPTFVASIIFIFFLFPFNFSAFICNHFWSKETVLNLSIASETFKQPSFVTRITSIILWFLSDFLTSGLFSLSPFIYASLFDKKIDEFSFYYGILIWGLVFFKRILLYIFSDFAVSKRCMQILIFSSLCCSIIFFVLTKSDLSFIIFLGIGITVSSLPILIALHQQATMNLSPYITSWRYMLWSSMGRIFGPLIMGKILANNSVHILTNLVFLIIIIMLVAFYYFTKNVTSTARHQQLQDLTMDISSPQNNVTNSPINNGAASSSSISSTIKTRSTQYGTKYSLIDAGDTDSLSNCLISDSEEDELLSYRH</sequence>
<evidence type="ECO:0000313" key="3">
    <source>
        <dbReference type="Proteomes" id="UP000887577"/>
    </source>
</evidence>
<feature type="transmembrane region" description="Helical" evidence="2">
    <location>
        <begin position="108"/>
        <end position="130"/>
    </location>
</feature>
<keyword evidence="2" id="KW-1133">Transmembrane helix</keyword>
<organism evidence="3 4">
    <name type="scientific">Panagrolaimus superbus</name>
    <dbReference type="NCBI Taxonomy" id="310955"/>
    <lineage>
        <taxon>Eukaryota</taxon>
        <taxon>Metazoa</taxon>
        <taxon>Ecdysozoa</taxon>
        <taxon>Nematoda</taxon>
        <taxon>Chromadorea</taxon>
        <taxon>Rhabditida</taxon>
        <taxon>Tylenchina</taxon>
        <taxon>Panagrolaimomorpha</taxon>
        <taxon>Panagrolaimoidea</taxon>
        <taxon>Panagrolaimidae</taxon>
        <taxon>Panagrolaimus</taxon>
    </lineage>
</organism>
<evidence type="ECO:0000256" key="1">
    <source>
        <dbReference type="SAM" id="MobiDB-lite"/>
    </source>
</evidence>
<feature type="compositionally biased region" description="Polar residues" evidence="1">
    <location>
        <begin position="23"/>
        <end position="38"/>
    </location>
</feature>
<dbReference type="WBParaSite" id="PSU_v2.g5289.t1">
    <property type="protein sequence ID" value="PSU_v2.g5289.t1"/>
    <property type="gene ID" value="PSU_v2.g5289"/>
</dbReference>
<evidence type="ECO:0000313" key="4">
    <source>
        <dbReference type="WBParaSite" id="PSU_v2.g5289.t1"/>
    </source>
</evidence>
<feature type="transmembrane region" description="Helical" evidence="2">
    <location>
        <begin position="167"/>
        <end position="194"/>
    </location>
</feature>
<feature type="transmembrane region" description="Helical" evidence="2">
    <location>
        <begin position="136"/>
        <end position="155"/>
    </location>
</feature>
<feature type="transmembrane region" description="Helical" evidence="2">
    <location>
        <begin position="433"/>
        <end position="454"/>
    </location>
</feature>
<dbReference type="InterPro" id="IPR036259">
    <property type="entry name" value="MFS_trans_sf"/>
</dbReference>
<evidence type="ECO:0000256" key="2">
    <source>
        <dbReference type="SAM" id="Phobius"/>
    </source>
</evidence>
<feature type="transmembrane region" description="Helical" evidence="2">
    <location>
        <begin position="389"/>
        <end position="413"/>
    </location>
</feature>
<feature type="transmembrane region" description="Helical" evidence="2">
    <location>
        <begin position="528"/>
        <end position="548"/>
    </location>
</feature>
<feature type="transmembrane region" description="Helical" evidence="2">
    <location>
        <begin position="506"/>
        <end position="522"/>
    </location>
</feature>
<feature type="transmembrane region" description="Helical" evidence="2">
    <location>
        <begin position="76"/>
        <end position="96"/>
    </location>
</feature>
<feature type="compositionally biased region" description="Basic and acidic residues" evidence="1">
    <location>
        <begin position="39"/>
        <end position="54"/>
    </location>
</feature>
<feature type="compositionally biased region" description="Polar residues" evidence="1">
    <location>
        <begin position="360"/>
        <end position="375"/>
    </location>
</feature>
<protein>
    <submittedName>
        <fullName evidence="4">Uncharacterized protein</fullName>
    </submittedName>
</protein>
<keyword evidence="2" id="KW-0472">Membrane</keyword>